<feature type="compositionally biased region" description="Acidic residues" evidence="1">
    <location>
        <begin position="20"/>
        <end position="59"/>
    </location>
</feature>
<dbReference type="Proteomes" id="UP001454036">
    <property type="component" value="Unassembled WGS sequence"/>
</dbReference>
<evidence type="ECO:0000313" key="2">
    <source>
        <dbReference type="EMBL" id="GAA0144252.1"/>
    </source>
</evidence>
<protein>
    <submittedName>
        <fullName evidence="2">Uncharacterized protein</fullName>
    </submittedName>
</protein>
<reference evidence="2 3" key="1">
    <citation type="submission" date="2024-01" db="EMBL/GenBank/DDBJ databases">
        <title>The complete chloroplast genome sequence of Lithospermum erythrorhizon: insights into the phylogenetic relationship among Boraginaceae species and the maternal lineages of purple gromwells.</title>
        <authorList>
            <person name="Okada T."/>
            <person name="Watanabe K."/>
        </authorList>
    </citation>
    <scope>NUCLEOTIDE SEQUENCE [LARGE SCALE GENOMIC DNA]</scope>
</reference>
<feature type="compositionally biased region" description="Polar residues" evidence="1">
    <location>
        <begin position="7"/>
        <end position="16"/>
    </location>
</feature>
<name>A0AAV3P2L6_LITER</name>
<evidence type="ECO:0000313" key="3">
    <source>
        <dbReference type="Proteomes" id="UP001454036"/>
    </source>
</evidence>
<feature type="region of interest" description="Disordered" evidence="1">
    <location>
        <begin position="1"/>
        <end position="68"/>
    </location>
</feature>
<organism evidence="2 3">
    <name type="scientific">Lithospermum erythrorhizon</name>
    <name type="common">Purple gromwell</name>
    <name type="synonym">Lithospermum officinale var. erythrorhizon</name>
    <dbReference type="NCBI Taxonomy" id="34254"/>
    <lineage>
        <taxon>Eukaryota</taxon>
        <taxon>Viridiplantae</taxon>
        <taxon>Streptophyta</taxon>
        <taxon>Embryophyta</taxon>
        <taxon>Tracheophyta</taxon>
        <taxon>Spermatophyta</taxon>
        <taxon>Magnoliopsida</taxon>
        <taxon>eudicotyledons</taxon>
        <taxon>Gunneridae</taxon>
        <taxon>Pentapetalae</taxon>
        <taxon>asterids</taxon>
        <taxon>lamiids</taxon>
        <taxon>Boraginales</taxon>
        <taxon>Boraginaceae</taxon>
        <taxon>Boraginoideae</taxon>
        <taxon>Lithospermeae</taxon>
        <taxon>Lithospermum</taxon>
    </lineage>
</organism>
<dbReference type="AlphaFoldDB" id="A0AAV3P2L6"/>
<evidence type="ECO:0000256" key="1">
    <source>
        <dbReference type="SAM" id="MobiDB-lite"/>
    </source>
</evidence>
<gene>
    <name evidence="2" type="ORF">LIER_04749</name>
</gene>
<keyword evidence="3" id="KW-1185">Reference proteome</keyword>
<dbReference type="EMBL" id="BAABME010000620">
    <property type="protein sequence ID" value="GAA0144252.1"/>
    <property type="molecule type" value="Genomic_DNA"/>
</dbReference>
<proteinExistence type="predicted"/>
<accession>A0AAV3P2L6</accession>
<comment type="caution">
    <text evidence="2">The sequence shown here is derived from an EMBL/GenBank/DDBJ whole genome shotgun (WGS) entry which is preliminary data.</text>
</comment>
<sequence>MKDFEPGNQSEENNFVNLQEELDEGGNEDEEEEEQEVSDNLEDDSEDTETLSSSNEDDNPPPPSGSQALIVNQEIDKDSDEEDTNYIVDSPIKESVPLMVLPPPPVDTTNFYFDTATFLELLSENDDESIDNDELSFTKISQWLDEPNYRWIETLSTNVNINSHTLEQILYIHINFFMQASFEEDEALTQVHQKIDMSGIRQIISNELIALAGTIHDQIDKYPNLGTEEAQIMIQRLHTIAGFPSEEIEDNI</sequence>